<dbReference type="Pfam" id="PF13426">
    <property type="entry name" value="PAS_9"/>
    <property type="match status" value="1"/>
</dbReference>
<dbReference type="PROSITE" id="PS50109">
    <property type="entry name" value="HIS_KIN"/>
    <property type="match status" value="1"/>
</dbReference>
<dbReference type="SMART" id="SM00388">
    <property type="entry name" value="HisKA"/>
    <property type="match status" value="1"/>
</dbReference>
<organism evidence="13 14">
    <name type="scientific">Caenimonas koreensis DSM 17982</name>
    <dbReference type="NCBI Taxonomy" id="1121255"/>
    <lineage>
        <taxon>Bacteria</taxon>
        <taxon>Pseudomonadati</taxon>
        <taxon>Pseudomonadota</taxon>
        <taxon>Betaproteobacteria</taxon>
        <taxon>Burkholderiales</taxon>
        <taxon>Comamonadaceae</taxon>
        <taxon>Caenimonas</taxon>
    </lineage>
</organism>
<feature type="domain" description="Histidine kinase" evidence="10">
    <location>
        <begin position="701"/>
        <end position="918"/>
    </location>
</feature>
<dbReference type="SUPFAM" id="SSF55874">
    <property type="entry name" value="ATPase domain of HSP90 chaperone/DNA topoisomerase II/histidine kinase"/>
    <property type="match status" value="1"/>
</dbReference>
<dbReference type="Pfam" id="PF07696">
    <property type="entry name" value="7TMR-DISMED2"/>
    <property type="match status" value="1"/>
</dbReference>
<dbReference type="GO" id="GO:0000155">
    <property type="term" value="F:phosphorelay sensor kinase activity"/>
    <property type="evidence" value="ECO:0007669"/>
    <property type="project" value="InterPro"/>
</dbReference>
<dbReference type="SMART" id="SM00387">
    <property type="entry name" value="HATPase_c"/>
    <property type="match status" value="1"/>
</dbReference>
<dbReference type="InterPro" id="IPR036890">
    <property type="entry name" value="HATPase_C_sf"/>
</dbReference>
<evidence type="ECO:0000256" key="4">
    <source>
        <dbReference type="ARBA" id="ARBA00022553"/>
    </source>
</evidence>
<evidence type="ECO:0000256" key="3">
    <source>
        <dbReference type="ARBA" id="ARBA00012438"/>
    </source>
</evidence>
<dbReference type="InterPro" id="IPR011622">
    <property type="entry name" value="7TMR_DISM_rcpt_extracell_dom2"/>
</dbReference>
<feature type="signal peptide" evidence="9">
    <location>
        <begin position="1"/>
        <end position="28"/>
    </location>
</feature>
<dbReference type="CDD" id="cd00075">
    <property type="entry name" value="HATPase"/>
    <property type="match status" value="1"/>
</dbReference>
<name>A0A844B0F7_9BURK</name>
<dbReference type="PANTHER" id="PTHR43711:SF26">
    <property type="entry name" value="SENSOR HISTIDINE KINASE RCSC"/>
    <property type="match status" value="1"/>
</dbReference>
<dbReference type="GO" id="GO:0005886">
    <property type="term" value="C:plasma membrane"/>
    <property type="evidence" value="ECO:0007669"/>
    <property type="project" value="UniProtKB-SubCell"/>
</dbReference>
<feature type="domain" description="PAC" evidence="12">
    <location>
        <begin position="507"/>
        <end position="558"/>
    </location>
</feature>
<proteinExistence type="predicted"/>
<dbReference type="EC" id="2.7.13.3" evidence="3"/>
<dbReference type="Gene3D" id="3.30.565.10">
    <property type="entry name" value="Histidine kinase-like ATPase, C-terminal domain"/>
    <property type="match status" value="1"/>
</dbReference>
<dbReference type="AlphaFoldDB" id="A0A844B0F7"/>
<keyword evidence="8" id="KW-0812">Transmembrane</keyword>
<feature type="chain" id="PRO_5032723822" description="histidine kinase" evidence="9">
    <location>
        <begin position="29"/>
        <end position="923"/>
    </location>
</feature>
<feature type="transmembrane region" description="Helical" evidence="8">
    <location>
        <begin position="226"/>
        <end position="252"/>
    </location>
</feature>
<dbReference type="Gene3D" id="2.60.40.2380">
    <property type="match status" value="1"/>
</dbReference>
<dbReference type="InterPro" id="IPR013656">
    <property type="entry name" value="PAS_4"/>
</dbReference>
<feature type="transmembrane region" description="Helical" evidence="8">
    <location>
        <begin position="264"/>
        <end position="282"/>
    </location>
</feature>
<keyword evidence="4" id="KW-0597">Phosphoprotein</keyword>
<accession>A0A844B0F7</accession>
<dbReference type="SMART" id="SM00091">
    <property type="entry name" value="PAS"/>
    <property type="match status" value="2"/>
</dbReference>
<comment type="subcellular location">
    <subcellularLocation>
        <location evidence="2">Cell inner membrane</location>
        <topology evidence="2">Multi-pass membrane protein</topology>
    </subcellularLocation>
</comment>
<gene>
    <name evidence="13" type="ORF">GHT07_12940</name>
</gene>
<comment type="catalytic activity">
    <reaction evidence="1">
        <text>ATP + protein L-histidine = ADP + protein N-phospho-L-histidine.</text>
        <dbReference type="EC" id="2.7.13.3"/>
    </reaction>
</comment>
<dbReference type="PROSITE" id="PS50113">
    <property type="entry name" value="PAC"/>
    <property type="match status" value="2"/>
</dbReference>
<evidence type="ECO:0000313" key="14">
    <source>
        <dbReference type="Proteomes" id="UP000487350"/>
    </source>
</evidence>
<evidence type="ECO:0000259" key="12">
    <source>
        <dbReference type="PROSITE" id="PS50113"/>
    </source>
</evidence>
<dbReference type="OrthoDB" id="8807260at2"/>
<keyword evidence="6" id="KW-0418">Kinase</keyword>
<feature type="transmembrane region" description="Helical" evidence="8">
    <location>
        <begin position="294"/>
        <end position="312"/>
    </location>
</feature>
<comment type="caution">
    <text evidence="13">The sequence shown here is derived from an EMBL/GenBank/DDBJ whole genome shotgun (WGS) entry which is preliminary data.</text>
</comment>
<keyword evidence="14" id="KW-1185">Reference proteome</keyword>
<keyword evidence="7" id="KW-0902">Two-component regulatory system</keyword>
<dbReference type="PANTHER" id="PTHR43711">
    <property type="entry name" value="TWO-COMPONENT HISTIDINE KINASE"/>
    <property type="match status" value="1"/>
</dbReference>
<evidence type="ECO:0000259" key="10">
    <source>
        <dbReference type="PROSITE" id="PS50109"/>
    </source>
</evidence>
<dbReference type="CDD" id="cd00082">
    <property type="entry name" value="HisKA"/>
    <property type="match status" value="1"/>
</dbReference>
<feature type="transmembrane region" description="Helical" evidence="8">
    <location>
        <begin position="379"/>
        <end position="398"/>
    </location>
</feature>
<evidence type="ECO:0000256" key="9">
    <source>
        <dbReference type="SAM" id="SignalP"/>
    </source>
</evidence>
<dbReference type="Pfam" id="PF02518">
    <property type="entry name" value="HATPase_c"/>
    <property type="match status" value="1"/>
</dbReference>
<dbReference type="Proteomes" id="UP000487350">
    <property type="component" value="Unassembled WGS sequence"/>
</dbReference>
<dbReference type="FunFam" id="3.30.565.10:FF:000006">
    <property type="entry name" value="Sensor histidine kinase WalK"/>
    <property type="match status" value="1"/>
</dbReference>
<feature type="domain" description="PAC" evidence="12">
    <location>
        <begin position="632"/>
        <end position="683"/>
    </location>
</feature>
<dbReference type="PRINTS" id="PR00344">
    <property type="entry name" value="BCTRLSENSOR"/>
</dbReference>
<feature type="transmembrane region" description="Helical" evidence="8">
    <location>
        <begin position="318"/>
        <end position="340"/>
    </location>
</feature>
<dbReference type="InterPro" id="IPR000014">
    <property type="entry name" value="PAS"/>
</dbReference>
<dbReference type="NCBIfam" id="TIGR00229">
    <property type="entry name" value="sensory_box"/>
    <property type="match status" value="2"/>
</dbReference>
<dbReference type="InterPro" id="IPR011623">
    <property type="entry name" value="7TMR_DISM_rcpt_extracell_dom1"/>
</dbReference>
<sequence length="923" mass="101852">MMQSRWLALACWLACCMGACLGMGAALAQAPVHVGEVEVSNAASYPLSRSFYFLEDKGAKLTFDDILKPETQAAFKPLQQTGPGANFGLTTSAIWLRVKLVAAPYAPADWLLEVAYPPLDSLQVYSPEGLRFEKQAGGDLLPFGSRVVPHRNHVLPIKLMPGADNVVYMRIHSEGTVSAPTTLWRPQALWAHDQATYSALALYFGLLLGLLLYNFLLFLSVRDVAYLVYVGFVASMGIGQAALTGLGGQFLWPELTWWNSVSPPAGLSLTAVFGLQFARIFLASRKRMPRIDWFYLLQLAGWSAAFIASLTLPYTVSSYMVTVLAVLSVATMVAVGVISVKRDYPGARYFISAWTLLLIGVVTLSLHNTGVLPSNAFTANALLIGSALEMVLLSFALADRINVARRFKEQAQARIAAEHAMVEALSQSQERLRSVLEEREIILESSIVGIAFLTPQGRFRWANQAMLDIFGASLRAAFSMEPFYLTRDEYLRVGGEVAKAVARGEVYETELQMRRMDGTLIWISLSGKAVSRENLSQGTVWVVMNITPRKELEEQLQKTNSEREAILNSALVGIVLSVHRRHEWVNDKFAQMLGYPRQVLIGQSSMHIHPDEASWLHFGEVARAALIATGSYVCERQVKRRNGELLWVEMGGSCIRPNDPDSGVIWTFLDITERKKSEDEIREALEQQKALNELRSRFVAMTSHEFRTPLAAILSAEELLRHYGDRLPQPERIEVLDSIAAGVQRMSRMMDRVLLLGKADAGMLDFQPQRMDLKPLCKKLVDEARAQQPNDHSDVVLQVADDVGEGAYDEKLLRHIFSNLLSNALKYSPGGGQVKFDVRQEASETVFEVADHGIGIPPDELPHLFESFHRASNVGAIQGTGLGLAIVKNAVEMHGGTITVASVVGEGTRFTVRLPAGGPARPS</sequence>
<keyword evidence="5" id="KW-0808">Transferase</keyword>
<dbReference type="InterPro" id="IPR003661">
    <property type="entry name" value="HisK_dim/P_dom"/>
</dbReference>
<dbReference type="PROSITE" id="PS50112">
    <property type="entry name" value="PAS"/>
    <property type="match status" value="1"/>
</dbReference>
<dbReference type="SUPFAM" id="SSF47384">
    <property type="entry name" value="Homodimeric domain of signal transducing histidine kinase"/>
    <property type="match status" value="1"/>
</dbReference>
<evidence type="ECO:0000256" key="2">
    <source>
        <dbReference type="ARBA" id="ARBA00004429"/>
    </source>
</evidence>
<keyword evidence="8" id="KW-0472">Membrane</keyword>
<evidence type="ECO:0000259" key="11">
    <source>
        <dbReference type="PROSITE" id="PS50112"/>
    </source>
</evidence>
<dbReference type="Gene3D" id="3.30.450.20">
    <property type="entry name" value="PAS domain"/>
    <property type="match status" value="2"/>
</dbReference>
<evidence type="ECO:0000256" key="6">
    <source>
        <dbReference type="ARBA" id="ARBA00022777"/>
    </source>
</evidence>
<feature type="transmembrane region" description="Helical" evidence="8">
    <location>
        <begin position="347"/>
        <end position="367"/>
    </location>
</feature>
<dbReference type="InterPro" id="IPR035965">
    <property type="entry name" value="PAS-like_dom_sf"/>
</dbReference>
<dbReference type="RefSeq" id="WP_153585501.1">
    <property type="nucleotide sequence ID" value="NZ_WJBU01000011.1"/>
</dbReference>
<dbReference type="SMART" id="SM00086">
    <property type="entry name" value="PAC"/>
    <property type="match status" value="2"/>
</dbReference>
<keyword evidence="9" id="KW-0732">Signal</keyword>
<dbReference type="InterPro" id="IPR004358">
    <property type="entry name" value="Sig_transdc_His_kin-like_C"/>
</dbReference>
<dbReference type="InterPro" id="IPR000700">
    <property type="entry name" value="PAS-assoc_C"/>
</dbReference>
<keyword evidence="8" id="KW-1133">Transmembrane helix</keyword>
<dbReference type="Pfam" id="PF08448">
    <property type="entry name" value="PAS_4"/>
    <property type="match status" value="1"/>
</dbReference>
<dbReference type="InterPro" id="IPR050736">
    <property type="entry name" value="Sensor_HK_Regulatory"/>
</dbReference>
<dbReference type="SUPFAM" id="SSF55785">
    <property type="entry name" value="PYP-like sensor domain (PAS domain)"/>
    <property type="match status" value="2"/>
</dbReference>
<dbReference type="EMBL" id="WJBU01000011">
    <property type="protein sequence ID" value="MRD48188.1"/>
    <property type="molecule type" value="Genomic_DNA"/>
</dbReference>
<dbReference type="InterPro" id="IPR005467">
    <property type="entry name" value="His_kinase_dom"/>
</dbReference>
<reference evidence="13 14" key="1">
    <citation type="submission" date="2019-11" db="EMBL/GenBank/DDBJ databases">
        <title>Caenimonas koreensis gen. nov., sp. nov., isolated from activated sludge.</title>
        <authorList>
            <person name="Seung H.R."/>
        </authorList>
    </citation>
    <scope>NUCLEOTIDE SEQUENCE [LARGE SCALE GENOMIC DNA]</scope>
    <source>
        <strain evidence="13 14">EMB320</strain>
    </source>
</reference>
<dbReference type="InterPro" id="IPR001610">
    <property type="entry name" value="PAC"/>
</dbReference>
<evidence type="ECO:0000256" key="8">
    <source>
        <dbReference type="SAM" id="Phobius"/>
    </source>
</evidence>
<evidence type="ECO:0000256" key="1">
    <source>
        <dbReference type="ARBA" id="ARBA00000085"/>
    </source>
</evidence>
<evidence type="ECO:0000313" key="13">
    <source>
        <dbReference type="EMBL" id="MRD48188.1"/>
    </source>
</evidence>
<dbReference type="CDD" id="cd00130">
    <property type="entry name" value="PAS"/>
    <property type="match status" value="2"/>
</dbReference>
<dbReference type="Pfam" id="PF07695">
    <property type="entry name" value="7TMR-DISM_7TM"/>
    <property type="match status" value="1"/>
</dbReference>
<feature type="domain" description="PAS" evidence="11">
    <location>
        <begin position="585"/>
        <end position="612"/>
    </location>
</feature>
<dbReference type="Pfam" id="PF00512">
    <property type="entry name" value="HisKA"/>
    <property type="match status" value="1"/>
</dbReference>
<evidence type="ECO:0000256" key="7">
    <source>
        <dbReference type="ARBA" id="ARBA00023012"/>
    </source>
</evidence>
<protein>
    <recommendedName>
        <fullName evidence="3">histidine kinase</fullName>
        <ecNumber evidence="3">2.7.13.3</ecNumber>
    </recommendedName>
</protein>
<evidence type="ECO:0000256" key="5">
    <source>
        <dbReference type="ARBA" id="ARBA00022679"/>
    </source>
</evidence>
<dbReference type="Gene3D" id="1.10.287.130">
    <property type="match status" value="1"/>
</dbReference>
<feature type="transmembrane region" description="Helical" evidence="8">
    <location>
        <begin position="200"/>
        <end position="219"/>
    </location>
</feature>
<dbReference type="InterPro" id="IPR036097">
    <property type="entry name" value="HisK_dim/P_sf"/>
</dbReference>
<dbReference type="InterPro" id="IPR003594">
    <property type="entry name" value="HATPase_dom"/>
</dbReference>